<dbReference type="EMBL" id="CP094348">
    <property type="protein sequence ID" value="UOB20324.1"/>
    <property type="molecule type" value="Genomic_DNA"/>
</dbReference>
<gene>
    <name evidence="2" type="ORF">MRZ06_10105</name>
</gene>
<keyword evidence="3" id="KW-1185">Reference proteome</keyword>
<reference evidence="2" key="1">
    <citation type="submission" date="2022-03" db="EMBL/GenBank/DDBJ databases">
        <authorList>
            <person name="Vrbovska V."/>
            <person name="Kovarovic V."/>
            <person name="Botka T."/>
            <person name="Pantucek R."/>
        </authorList>
    </citation>
    <scope>NUCLEOTIDE SEQUENCE</scope>
    <source>
        <strain evidence="2">CCM 2609</strain>
    </source>
</reference>
<proteinExistence type="predicted"/>
<evidence type="ECO:0000313" key="3">
    <source>
        <dbReference type="Proteomes" id="UP000830343"/>
    </source>
</evidence>
<feature type="transmembrane region" description="Helical" evidence="1">
    <location>
        <begin position="6"/>
        <end position="23"/>
    </location>
</feature>
<keyword evidence="1" id="KW-1133">Transmembrane helix</keyword>
<reference evidence="2" key="2">
    <citation type="submission" date="2022-04" db="EMBL/GenBank/DDBJ databases">
        <title>Antimicrobial genetic elements in methicillin-resistant Macrococcus armenti.</title>
        <authorList>
            <person name="Keller J.E."/>
            <person name="Schwendener S."/>
            <person name="Pantucek R."/>
            <person name="Perreten V."/>
        </authorList>
    </citation>
    <scope>NUCLEOTIDE SEQUENCE</scope>
    <source>
        <strain evidence="2">CCM 2609</strain>
    </source>
</reference>
<dbReference type="Proteomes" id="UP000830343">
    <property type="component" value="Chromosome"/>
</dbReference>
<protein>
    <submittedName>
        <fullName evidence="2">Uncharacterized protein</fullName>
    </submittedName>
</protein>
<sequence>MKCKQTIGALVFVGATSALYYYLTRNQCEQMKHRLSSNVEVKQKVSIPDNFENEAFMMPHFMIKNLNVLHHDNGVTFKLDYKIDRVLYDYLMHHTPHYRFRFTLPQELKSLFEGNGTERVLGELVYGTGEKSDYTVSFNFIKRKDTEIDKINAINEMSGPYYLDIVDENLNVLNVFEDVYGAANIMRF</sequence>
<evidence type="ECO:0000256" key="1">
    <source>
        <dbReference type="SAM" id="Phobius"/>
    </source>
</evidence>
<keyword evidence="1" id="KW-0812">Transmembrane</keyword>
<keyword evidence="1" id="KW-0472">Membrane</keyword>
<accession>A0ABY3ZWH6</accession>
<name>A0ABY3ZWH6_9STAP</name>
<dbReference type="RefSeq" id="WP_243365693.1">
    <property type="nucleotide sequence ID" value="NZ_CP094348.1"/>
</dbReference>
<evidence type="ECO:0000313" key="2">
    <source>
        <dbReference type="EMBL" id="UOB20324.1"/>
    </source>
</evidence>
<organism evidence="2 3">
    <name type="scientific">Macrococcus armenti</name>
    <dbReference type="NCBI Taxonomy" id="2875764"/>
    <lineage>
        <taxon>Bacteria</taxon>
        <taxon>Bacillati</taxon>
        <taxon>Bacillota</taxon>
        <taxon>Bacilli</taxon>
        <taxon>Bacillales</taxon>
        <taxon>Staphylococcaceae</taxon>
        <taxon>Macrococcus</taxon>
    </lineage>
</organism>